<evidence type="ECO:0000313" key="3">
    <source>
        <dbReference type="Proteomes" id="UP001356427"/>
    </source>
</evidence>
<comment type="caution">
    <text evidence="2">The sequence shown here is derived from an EMBL/GenBank/DDBJ whole genome shotgun (WGS) entry which is preliminary data.</text>
</comment>
<keyword evidence="3" id="KW-1185">Reference proteome</keyword>
<evidence type="ECO:0000313" key="2">
    <source>
        <dbReference type="EMBL" id="KAK6319760.1"/>
    </source>
</evidence>
<organism evidence="2 3">
    <name type="scientific">Coregonus suidteri</name>
    <dbReference type="NCBI Taxonomy" id="861788"/>
    <lineage>
        <taxon>Eukaryota</taxon>
        <taxon>Metazoa</taxon>
        <taxon>Chordata</taxon>
        <taxon>Craniata</taxon>
        <taxon>Vertebrata</taxon>
        <taxon>Euteleostomi</taxon>
        <taxon>Actinopterygii</taxon>
        <taxon>Neopterygii</taxon>
        <taxon>Teleostei</taxon>
        <taxon>Protacanthopterygii</taxon>
        <taxon>Salmoniformes</taxon>
        <taxon>Salmonidae</taxon>
        <taxon>Coregoninae</taxon>
        <taxon>Coregonus</taxon>
    </lineage>
</organism>
<gene>
    <name evidence="2" type="ORF">J4Q44_G00088670</name>
</gene>
<reference evidence="2 3" key="1">
    <citation type="submission" date="2021-04" db="EMBL/GenBank/DDBJ databases">
        <authorList>
            <person name="De Guttry C."/>
            <person name="Zahm M."/>
            <person name="Klopp C."/>
            <person name="Cabau C."/>
            <person name="Louis A."/>
            <person name="Berthelot C."/>
            <person name="Parey E."/>
            <person name="Roest Crollius H."/>
            <person name="Montfort J."/>
            <person name="Robinson-Rechavi M."/>
            <person name="Bucao C."/>
            <person name="Bouchez O."/>
            <person name="Gislard M."/>
            <person name="Lluch J."/>
            <person name="Milhes M."/>
            <person name="Lampietro C."/>
            <person name="Lopez Roques C."/>
            <person name="Donnadieu C."/>
            <person name="Braasch I."/>
            <person name="Desvignes T."/>
            <person name="Postlethwait J."/>
            <person name="Bobe J."/>
            <person name="Wedekind C."/>
            <person name="Guiguen Y."/>
        </authorList>
    </citation>
    <scope>NUCLEOTIDE SEQUENCE [LARGE SCALE GENOMIC DNA]</scope>
    <source>
        <strain evidence="2">Cs_M1</strain>
        <tissue evidence="2">Blood</tissue>
    </source>
</reference>
<evidence type="ECO:0000256" key="1">
    <source>
        <dbReference type="SAM" id="MobiDB-lite"/>
    </source>
</evidence>
<feature type="region of interest" description="Disordered" evidence="1">
    <location>
        <begin position="1"/>
        <end position="43"/>
    </location>
</feature>
<protein>
    <submittedName>
        <fullName evidence="2">Uncharacterized protein</fullName>
    </submittedName>
</protein>
<proteinExistence type="predicted"/>
<accession>A0AAN8QWX8</accession>
<sequence>MEQPEEEQGGAGASPDETLQDGDEPYTSASPASSTRPALPSATAAIHCTHTTKNFTLRMFGRRLSDLNNDWRSTP</sequence>
<name>A0AAN8QWX8_9TELE</name>
<dbReference type="Proteomes" id="UP001356427">
    <property type="component" value="Unassembled WGS sequence"/>
</dbReference>
<feature type="compositionally biased region" description="Low complexity" evidence="1">
    <location>
        <begin position="27"/>
        <end position="43"/>
    </location>
</feature>
<dbReference type="EMBL" id="JAGTTL010000007">
    <property type="protein sequence ID" value="KAK6319760.1"/>
    <property type="molecule type" value="Genomic_DNA"/>
</dbReference>
<dbReference type="AlphaFoldDB" id="A0AAN8QWX8"/>